<sequence length="115" mass="12413">MLAADSADGYAWRTVATLSEPGVETDQWIGNMCLTGSGRRAVVVYAPRHFTNREYLAERGGFTAVVDLKLSITSSLACSTKSWSNRKCEGGCSGPARGLLEESRGSATIPRRELQ</sequence>
<name>A0A9Y2NGN0_9PSEU</name>
<feature type="region of interest" description="Disordered" evidence="1">
    <location>
        <begin position="89"/>
        <end position="115"/>
    </location>
</feature>
<feature type="compositionally biased region" description="Basic and acidic residues" evidence="1">
    <location>
        <begin position="99"/>
        <end position="115"/>
    </location>
</feature>
<proteinExistence type="predicted"/>
<gene>
    <name evidence="2" type="ORF">QRX60_44175</name>
</gene>
<keyword evidence="3" id="KW-1185">Reference proteome</keyword>
<dbReference type="RefSeq" id="WP_285997435.1">
    <property type="nucleotide sequence ID" value="NZ_CP127295.1"/>
</dbReference>
<dbReference type="KEGG" id="amog:QRX60_44175"/>
<protein>
    <submittedName>
        <fullName evidence="2">Uncharacterized protein</fullName>
    </submittedName>
</protein>
<reference evidence="2 3" key="1">
    <citation type="submission" date="2023-06" db="EMBL/GenBank/DDBJ databases">
        <authorList>
            <person name="Oyuntsetseg B."/>
            <person name="Kim S.B."/>
        </authorList>
    </citation>
    <scope>NUCLEOTIDE SEQUENCE [LARGE SCALE GENOMIC DNA]</scope>
    <source>
        <strain evidence="2 3">4-36</strain>
    </source>
</reference>
<evidence type="ECO:0000313" key="2">
    <source>
        <dbReference type="EMBL" id="WIY00974.1"/>
    </source>
</evidence>
<dbReference type="AlphaFoldDB" id="A0A9Y2NGN0"/>
<evidence type="ECO:0000256" key="1">
    <source>
        <dbReference type="SAM" id="MobiDB-lite"/>
    </source>
</evidence>
<accession>A0A9Y2NGN0</accession>
<dbReference type="Proteomes" id="UP001239397">
    <property type="component" value="Chromosome"/>
</dbReference>
<organism evidence="2 3">
    <name type="scientific">Amycolatopsis mongoliensis</name>
    <dbReference type="NCBI Taxonomy" id="715475"/>
    <lineage>
        <taxon>Bacteria</taxon>
        <taxon>Bacillati</taxon>
        <taxon>Actinomycetota</taxon>
        <taxon>Actinomycetes</taxon>
        <taxon>Pseudonocardiales</taxon>
        <taxon>Pseudonocardiaceae</taxon>
        <taxon>Amycolatopsis</taxon>
    </lineage>
</organism>
<evidence type="ECO:0000313" key="3">
    <source>
        <dbReference type="Proteomes" id="UP001239397"/>
    </source>
</evidence>
<dbReference type="EMBL" id="CP127295">
    <property type="protein sequence ID" value="WIY00974.1"/>
    <property type="molecule type" value="Genomic_DNA"/>
</dbReference>